<dbReference type="EMBL" id="JAFIRR010000028">
    <property type="protein sequence ID" value="MCO6415514.1"/>
    <property type="molecule type" value="Genomic_DNA"/>
</dbReference>
<dbReference type="Proteomes" id="UP001523392">
    <property type="component" value="Unassembled WGS sequence"/>
</dbReference>
<protein>
    <submittedName>
        <fullName evidence="1">Type VI secretion system baseplate subunit TssF</fullName>
    </submittedName>
</protein>
<dbReference type="PANTHER" id="PTHR35370">
    <property type="entry name" value="CYTOPLASMIC PROTEIN-RELATED-RELATED"/>
    <property type="match status" value="1"/>
</dbReference>
<name>A0ABT1D2Q8_9PROT</name>
<dbReference type="InterPro" id="IPR010272">
    <property type="entry name" value="T6SS_TssF"/>
</dbReference>
<proteinExistence type="predicted"/>
<reference evidence="1 2" key="1">
    <citation type="submission" date="2021-12" db="EMBL/GenBank/DDBJ databases">
        <title>Siccirubricoccus leaddurans sp. nov., a high concentration Zn2+ tolerance bacterium.</title>
        <authorList>
            <person name="Cao Y."/>
        </authorList>
    </citation>
    <scope>NUCLEOTIDE SEQUENCE [LARGE SCALE GENOMIC DNA]</scope>
    <source>
        <strain evidence="1 2">KC 17139</strain>
    </source>
</reference>
<comment type="caution">
    <text evidence="1">The sequence shown here is derived from an EMBL/GenBank/DDBJ whole genome shotgun (WGS) entry which is preliminary data.</text>
</comment>
<dbReference type="PIRSF" id="PIRSF028304">
    <property type="entry name" value="UCP028304"/>
    <property type="match status" value="1"/>
</dbReference>
<dbReference type="PANTHER" id="PTHR35370:SF1">
    <property type="entry name" value="TYPE VI SECRETION SYSTEM COMPONENT TSSF1"/>
    <property type="match status" value="1"/>
</dbReference>
<dbReference type="RefSeq" id="WP_252952112.1">
    <property type="nucleotide sequence ID" value="NZ_JAFIRR010000028.1"/>
</dbReference>
<evidence type="ECO:0000313" key="1">
    <source>
        <dbReference type="EMBL" id="MCO6415514.1"/>
    </source>
</evidence>
<sequence>MDPRLLRHYESELRFVREMGSEFAREYPKIAGRLALANTEVADPYVERLLEGFAFLTARIQLKLEAEFPTFTQSLLQMVYPHYLAPTPAMAVVQFNPDQAIRGMAAGQVLPRGTVLRSILGADDDTNCEFRTAQPVQLLPIEISEAEYLPAAAAVSALNLPEAVRSRGAKAAIRLRLKALGTAPFAEIALSRLPLFLAGAENTRFRLHEQLVADLLGIVVRPTQRPLPWQEVLPKSALEPQGFEDDEALLPPAPLTFQGYRLLQEYFAMPERFLSVRLNGLDSAVSRCAGQELDIIFLLSRSDMLLANGFGADQFRLFCTPAINLFPKRGDRLNLNEREVEHQIVPDRMRPVDFEVFSVQGVEGFAADGGEPQDFLPFYAANDLTSYPEMRRYYILRRRPRQLSARTRQRGPRSSYIGHEVYISLVDAENAPFKGELRQLGFDLLCTNRDLPLFMPVGKGRTDFTLEASAPVASVRCLVGPTAPRPCRSDGEYAWRFISHLGLNYLSLVDKDGVHGAVALRELLSLYVPSASSHHARQLEGLLSTSTRPVVRRIPGAGPLTAGRGLEITLKMDEVAFGGAGAVVLASVLDRFFAKYVSINAFTETVLTTAERGEVARWPIRIGRQPAL</sequence>
<dbReference type="Pfam" id="PF05947">
    <property type="entry name" value="T6SS_TssF"/>
    <property type="match status" value="1"/>
</dbReference>
<organism evidence="1 2">
    <name type="scientific">Siccirubricoccus soli</name>
    <dbReference type="NCBI Taxonomy" id="2899147"/>
    <lineage>
        <taxon>Bacteria</taxon>
        <taxon>Pseudomonadati</taxon>
        <taxon>Pseudomonadota</taxon>
        <taxon>Alphaproteobacteria</taxon>
        <taxon>Acetobacterales</taxon>
        <taxon>Roseomonadaceae</taxon>
        <taxon>Siccirubricoccus</taxon>
    </lineage>
</organism>
<keyword evidence="2" id="KW-1185">Reference proteome</keyword>
<gene>
    <name evidence="1" type="primary">tssF</name>
    <name evidence="1" type="ORF">JYK14_04890</name>
</gene>
<accession>A0ABT1D2Q8</accession>
<dbReference type="NCBIfam" id="TIGR03359">
    <property type="entry name" value="VI_chp_6"/>
    <property type="match status" value="1"/>
</dbReference>
<evidence type="ECO:0000313" key="2">
    <source>
        <dbReference type="Proteomes" id="UP001523392"/>
    </source>
</evidence>